<sequence length="269" mass="30481">MGYYVEVETDVKIYVEDVNPSCTNVILFIHGWPASHKLFEYQFGVLPAMGYRCIGIDLRGFGQSDKPWEGYSYDRLADDIRCVVEALGLRSFSLAAHSVGGAIAIRYMARYQGYGVKKLVLLAAAAPSFTKRPKFPYGLEKEEVNQLIDATYNNRPRMLQDLTYSFFYQNVGEPLADWFFQMNLQAAGYSTAAVMESLRDEVLFGDLPWIKVPTLILQGIHDEISKPPLAEALHEGIANSRLIWLYNSGHGLMWEQRNEVNDEISKFIG</sequence>
<organism evidence="3 4">
    <name type="scientific">Paenibacillus harenae</name>
    <dbReference type="NCBI Taxonomy" id="306543"/>
    <lineage>
        <taxon>Bacteria</taxon>
        <taxon>Bacillati</taxon>
        <taxon>Bacillota</taxon>
        <taxon>Bacilli</taxon>
        <taxon>Bacillales</taxon>
        <taxon>Paenibacillaceae</taxon>
        <taxon>Paenibacillus</taxon>
    </lineage>
</organism>
<proteinExistence type="predicted"/>
<keyword evidence="4" id="KW-1185">Reference proteome</keyword>
<evidence type="ECO:0000259" key="2">
    <source>
        <dbReference type="Pfam" id="PF00561"/>
    </source>
</evidence>
<dbReference type="Gene3D" id="3.40.50.1820">
    <property type="entry name" value="alpha/beta hydrolase"/>
    <property type="match status" value="1"/>
</dbReference>
<keyword evidence="3" id="KW-0575">Peroxidase</keyword>
<dbReference type="RefSeq" id="WP_307207511.1">
    <property type="nucleotide sequence ID" value="NZ_JAUSST010000009.1"/>
</dbReference>
<dbReference type="Proteomes" id="UP001229346">
    <property type="component" value="Unassembled WGS sequence"/>
</dbReference>
<accession>A0ABT9U7X4</accession>
<dbReference type="PRINTS" id="PR00412">
    <property type="entry name" value="EPOXHYDRLASE"/>
</dbReference>
<dbReference type="InterPro" id="IPR029058">
    <property type="entry name" value="AB_hydrolase_fold"/>
</dbReference>
<dbReference type="Pfam" id="PF00561">
    <property type="entry name" value="Abhydrolase_1"/>
    <property type="match status" value="1"/>
</dbReference>
<protein>
    <submittedName>
        <fullName evidence="3">Non-heme chloroperoxidase</fullName>
        <ecNumber evidence="3">1.11.1.10</ecNumber>
    </submittedName>
</protein>
<dbReference type="InterPro" id="IPR050266">
    <property type="entry name" value="AB_hydrolase_sf"/>
</dbReference>
<dbReference type="PANTHER" id="PTHR43798">
    <property type="entry name" value="MONOACYLGLYCEROL LIPASE"/>
    <property type="match status" value="1"/>
</dbReference>
<dbReference type="SUPFAM" id="SSF53474">
    <property type="entry name" value="alpha/beta-Hydrolases"/>
    <property type="match status" value="1"/>
</dbReference>
<dbReference type="PANTHER" id="PTHR43798:SF31">
    <property type="entry name" value="AB HYDROLASE SUPERFAMILY PROTEIN YCLE"/>
    <property type="match status" value="1"/>
</dbReference>
<gene>
    <name evidence="3" type="ORF">J2T15_005135</name>
</gene>
<feature type="domain" description="AB hydrolase-1" evidence="2">
    <location>
        <begin position="24"/>
        <end position="255"/>
    </location>
</feature>
<evidence type="ECO:0000256" key="1">
    <source>
        <dbReference type="ARBA" id="ARBA00022801"/>
    </source>
</evidence>
<dbReference type="PRINTS" id="PR00111">
    <property type="entry name" value="ABHYDROLASE"/>
</dbReference>
<name>A0ABT9U7X4_PAEHA</name>
<keyword evidence="1" id="KW-0378">Hydrolase</keyword>
<comment type="caution">
    <text evidence="3">The sequence shown here is derived from an EMBL/GenBank/DDBJ whole genome shotgun (WGS) entry which is preliminary data.</text>
</comment>
<dbReference type="InterPro" id="IPR000639">
    <property type="entry name" value="Epox_hydrolase-like"/>
</dbReference>
<reference evidence="3 4" key="1">
    <citation type="submission" date="2023-07" db="EMBL/GenBank/DDBJ databases">
        <title>Sorghum-associated microbial communities from plants grown in Nebraska, USA.</title>
        <authorList>
            <person name="Schachtman D."/>
        </authorList>
    </citation>
    <scope>NUCLEOTIDE SEQUENCE [LARGE SCALE GENOMIC DNA]</scope>
    <source>
        <strain evidence="3 4">CC482</strain>
    </source>
</reference>
<dbReference type="GO" id="GO:0016691">
    <property type="term" value="F:chloride peroxidase activity"/>
    <property type="evidence" value="ECO:0007669"/>
    <property type="project" value="UniProtKB-EC"/>
</dbReference>
<evidence type="ECO:0000313" key="3">
    <source>
        <dbReference type="EMBL" id="MDQ0115668.1"/>
    </source>
</evidence>
<evidence type="ECO:0000313" key="4">
    <source>
        <dbReference type="Proteomes" id="UP001229346"/>
    </source>
</evidence>
<dbReference type="InterPro" id="IPR000073">
    <property type="entry name" value="AB_hydrolase_1"/>
</dbReference>
<dbReference type="EMBL" id="JAUSSU010000012">
    <property type="protein sequence ID" value="MDQ0115668.1"/>
    <property type="molecule type" value="Genomic_DNA"/>
</dbReference>
<dbReference type="EC" id="1.11.1.10" evidence="3"/>
<keyword evidence="3" id="KW-0560">Oxidoreductase</keyword>